<keyword evidence="3" id="KW-1185">Reference proteome</keyword>
<gene>
    <name evidence="2" type="ORF">ElP_21030</name>
</gene>
<dbReference type="Gene3D" id="1.25.40.10">
    <property type="entry name" value="Tetratricopeptide repeat domain"/>
    <property type="match status" value="1"/>
</dbReference>
<evidence type="ECO:0000313" key="3">
    <source>
        <dbReference type="Proteomes" id="UP000317835"/>
    </source>
</evidence>
<proteinExistence type="predicted"/>
<protein>
    <recommendedName>
        <fullName evidence="4">SEC-C motif protein</fullName>
    </recommendedName>
</protein>
<dbReference type="AlphaFoldDB" id="A0A518H049"/>
<feature type="compositionally biased region" description="Gly residues" evidence="1">
    <location>
        <begin position="717"/>
        <end position="743"/>
    </location>
</feature>
<dbReference type="RefSeq" id="WP_145268962.1">
    <property type="nucleotide sequence ID" value="NZ_CP036426.1"/>
</dbReference>
<dbReference type="SUPFAM" id="SSF48452">
    <property type="entry name" value="TPR-like"/>
    <property type="match status" value="1"/>
</dbReference>
<evidence type="ECO:0000256" key="1">
    <source>
        <dbReference type="SAM" id="MobiDB-lite"/>
    </source>
</evidence>
<organism evidence="2 3">
    <name type="scientific">Tautonia plasticadhaerens</name>
    <dbReference type="NCBI Taxonomy" id="2527974"/>
    <lineage>
        <taxon>Bacteria</taxon>
        <taxon>Pseudomonadati</taxon>
        <taxon>Planctomycetota</taxon>
        <taxon>Planctomycetia</taxon>
        <taxon>Isosphaerales</taxon>
        <taxon>Isosphaeraceae</taxon>
        <taxon>Tautonia</taxon>
    </lineage>
</organism>
<dbReference type="OrthoDB" id="242313at2"/>
<sequence>MAAVDPYSPCPCGSQEKYKWCCHKAEEPALRAERLIRGEQLDQALKVIDEGLKKAGDAPWLLLQKAIVHERLDQPGPAIRAVDAILRAKPDHLGALAQKIQLTLMTEGPARGAEEFQSALSAVPPEARPGFGGIFRMIGVMLVRDERIPAGIAHLEIGAAFEPEDDPMAKQALRSLMQDGGLSPWLKNPYGLKPAPASLPAEAKPRFDAALEAADGALWAQAAARFETLAADGIVEAEHDLGICRLWTADEDGAVEALRRYIKAVGPTPEAVDLETLCQLIERIPDDDQVEHVRLTWPIADRQALLTALRKAEEADKDVASEGSGVMDQDDPDADEVEVFSMLDRPRPEARTGMAPGEMARVVGRVLVAEDSVLLDGFDVGKQFDRLRERFIALAGPGIPPSHPRTTVLEKVAKVSLALRTEWVIPEGLERDEVRRIQREEQARVLREVWPETPLPGLGGRTPRQAARDGDAEVALRAAFGQIEAGRSNPGFDLDAFRAELGIPAEPTPDPATVDIESTHLARLSRIPAEHLDNDRLWQLFLRSRTFGQHRALERSARVLADRPSFLEGKHPAERLVVFGDLANLAAGRGEVKEALDWIDRGRREEPAPHKAANAPRWDFQAVRIRSRAEEPEQWVPELAVILERYREDRGASQVVMSNLLDMGLIQMAPHPERPDQMMLDSRPLMAVLSQYGPRVTTASGGLGVSATKPEIWTPGGPSGGGGGGVWTPGAPAGGGGGQGGGRKIILPGQ</sequence>
<reference evidence="2 3" key="1">
    <citation type="submission" date="2019-02" db="EMBL/GenBank/DDBJ databases">
        <title>Deep-cultivation of Planctomycetes and their phenomic and genomic characterization uncovers novel biology.</title>
        <authorList>
            <person name="Wiegand S."/>
            <person name="Jogler M."/>
            <person name="Boedeker C."/>
            <person name="Pinto D."/>
            <person name="Vollmers J."/>
            <person name="Rivas-Marin E."/>
            <person name="Kohn T."/>
            <person name="Peeters S.H."/>
            <person name="Heuer A."/>
            <person name="Rast P."/>
            <person name="Oberbeckmann S."/>
            <person name="Bunk B."/>
            <person name="Jeske O."/>
            <person name="Meyerdierks A."/>
            <person name="Storesund J.E."/>
            <person name="Kallscheuer N."/>
            <person name="Luecker S."/>
            <person name="Lage O.M."/>
            <person name="Pohl T."/>
            <person name="Merkel B.J."/>
            <person name="Hornburger P."/>
            <person name="Mueller R.-W."/>
            <person name="Bruemmer F."/>
            <person name="Labrenz M."/>
            <person name="Spormann A.M."/>
            <person name="Op den Camp H."/>
            <person name="Overmann J."/>
            <person name="Amann R."/>
            <person name="Jetten M.S.M."/>
            <person name="Mascher T."/>
            <person name="Medema M.H."/>
            <person name="Devos D.P."/>
            <person name="Kaster A.-K."/>
            <person name="Ovreas L."/>
            <person name="Rohde M."/>
            <person name="Galperin M.Y."/>
            <person name="Jogler C."/>
        </authorList>
    </citation>
    <scope>NUCLEOTIDE SEQUENCE [LARGE SCALE GENOMIC DNA]</scope>
    <source>
        <strain evidence="2 3">ElP</strain>
    </source>
</reference>
<dbReference type="KEGG" id="tpla:ElP_21030"/>
<evidence type="ECO:0000313" key="2">
    <source>
        <dbReference type="EMBL" id="QDV34218.1"/>
    </source>
</evidence>
<dbReference type="EMBL" id="CP036426">
    <property type="protein sequence ID" value="QDV34218.1"/>
    <property type="molecule type" value="Genomic_DNA"/>
</dbReference>
<dbReference type="Proteomes" id="UP000317835">
    <property type="component" value="Chromosome"/>
</dbReference>
<dbReference type="InterPro" id="IPR011990">
    <property type="entry name" value="TPR-like_helical_dom_sf"/>
</dbReference>
<evidence type="ECO:0008006" key="4">
    <source>
        <dbReference type="Google" id="ProtNLM"/>
    </source>
</evidence>
<accession>A0A518H049</accession>
<name>A0A518H049_9BACT</name>
<feature type="region of interest" description="Disordered" evidence="1">
    <location>
        <begin position="712"/>
        <end position="750"/>
    </location>
</feature>